<dbReference type="PRINTS" id="PR00702">
    <property type="entry name" value="ACRIFLAVINRP"/>
</dbReference>
<proteinExistence type="inferred from homology"/>
<dbReference type="Gene3D" id="3.30.70.1440">
    <property type="entry name" value="Multidrug efflux transporter AcrB pore domain"/>
    <property type="match status" value="1"/>
</dbReference>
<dbReference type="Gene3D" id="3.30.70.1430">
    <property type="entry name" value="Multidrug efflux transporter AcrB pore domain"/>
    <property type="match status" value="2"/>
</dbReference>
<feature type="transmembrane region" description="Helical" evidence="9">
    <location>
        <begin position="892"/>
        <end position="914"/>
    </location>
</feature>
<dbReference type="Proteomes" id="UP001500604">
    <property type="component" value="Unassembled WGS sequence"/>
</dbReference>
<comment type="caution">
    <text evidence="10">The sequence shown here is derived from an EMBL/GenBank/DDBJ whole genome shotgun (WGS) entry which is preliminary data.</text>
</comment>
<dbReference type="SUPFAM" id="SSF82693">
    <property type="entry name" value="Multidrug efflux transporter AcrB pore domain, PN1, PN2, PC1 and PC2 subdomains"/>
    <property type="match status" value="4"/>
</dbReference>
<feature type="transmembrane region" description="Helical" evidence="9">
    <location>
        <begin position="867"/>
        <end position="885"/>
    </location>
</feature>
<feature type="transmembrane region" description="Helical" evidence="9">
    <location>
        <begin position="342"/>
        <end position="361"/>
    </location>
</feature>
<dbReference type="PANTHER" id="PTHR32063">
    <property type="match status" value="1"/>
</dbReference>
<evidence type="ECO:0000256" key="8">
    <source>
        <dbReference type="ARBA" id="ARBA00023136"/>
    </source>
</evidence>
<evidence type="ECO:0000313" key="10">
    <source>
        <dbReference type="EMBL" id="GAA4652496.1"/>
    </source>
</evidence>
<comment type="similarity">
    <text evidence="2 9">Belongs to the resistance-nodulation-cell division (RND) (TC 2.A.6) family.</text>
</comment>
<keyword evidence="7 9" id="KW-1133">Transmembrane helix</keyword>
<dbReference type="NCBIfam" id="TIGR00915">
    <property type="entry name" value="2A0602"/>
    <property type="match status" value="1"/>
</dbReference>
<keyword evidence="3 9" id="KW-0813">Transport</keyword>
<keyword evidence="8 9" id="KW-0472">Membrane</keyword>
<dbReference type="Gene3D" id="3.30.2090.10">
    <property type="entry name" value="Multidrug efflux transporter AcrB TolC docking domain, DN and DC subdomains"/>
    <property type="match status" value="2"/>
</dbReference>
<comment type="subcellular location">
    <subcellularLocation>
        <location evidence="1 9">Cell inner membrane</location>
        <topology evidence="1 9">Multi-pass membrane protein</topology>
    </subcellularLocation>
</comment>
<feature type="transmembrane region" description="Helical" evidence="9">
    <location>
        <begin position="966"/>
        <end position="985"/>
    </location>
</feature>
<feature type="transmembrane region" description="Helical" evidence="9">
    <location>
        <begin position="920"/>
        <end position="945"/>
    </location>
</feature>
<evidence type="ECO:0000256" key="4">
    <source>
        <dbReference type="ARBA" id="ARBA00022475"/>
    </source>
</evidence>
<protein>
    <recommendedName>
        <fullName evidence="9">Efflux pump membrane transporter</fullName>
    </recommendedName>
</protein>
<feature type="transmembrane region" description="Helical" evidence="9">
    <location>
        <begin position="472"/>
        <end position="499"/>
    </location>
</feature>
<dbReference type="Pfam" id="PF00873">
    <property type="entry name" value="ACR_tran"/>
    <property type="match status" value="1"/>
</dbReference>
<feature type="transmembrane region" description="Helical" evidence="9">
    <location>
        <begin position="436"/>
        <end position="460"/>
    </location>
</feature>
<keyword evidence="4" id="KW-1003">Cell membrane</keyword>
<feature type="transmembrane region" description="Helical" evidence="9">
    <location>
        <begin position="395"/>
        <end position="415"/>
    </location>
</feature>
<dbReference type="InterPro" id="IPR004764">
    <property type="entry name" value="MdtF-like"/>
</dbReference>
<dbReference type="NCBIfam" id="NF000282">
    <property type="entry name" value="RND_permease_1"/>
    <property type="match status" value="1"/>
</dbReference>
<evidence type="ECO:0000256" key="6">
    <source>
        <dbReference type="ARBA" id="ARBA00022692"/>
    </source>
</evidence>
<dbReference type="Gene3D" id="3.30.70.1320">
    <property type="entry name" value="Multidrug efflux transporter AcrB pore domain like"/>
    <property type="match status" value="1"/>
</dbReference>
<evidence type="ECO:0000256" key="9">
    <source>
        <dbReference type="RuleBase" id="RU364070"/>
    </source>
</evidence>
<feature type="transmembrane region" description="Helical" evidence="9">
    <location>
        <begin position="12"/>
        <end position="31"/>
    </location>
</feature>
<reference evidence="11" key="1">
    <citation type="journal article" date="2019" name="Int. J. Syst. Evol. Microbiol.">
        <title>The Global Catalogue of Microorganisms (GCM) 10K type strain sequencing project: providing services to taxonomists for standard genome sequencing and annotation.</title>
        <authorList>
            <consortium name="The Broad Institute Genomics Platform"/>
            <consortium name="The Broad Institute Genome Sequencing Center for Infectious Disease"/>
            <person name="Wu L."/>
            <person name="Ma J."/>
        </authorList>
    </citation>
    <scope>NUCLEOTIDE SEQUENCE [LARGE SCALE GENOMIC DNA]</scope>
    <source>
        <strain evidence="11">JCM 17805</strain>
    </source>
</reference>
<dbReference type="InterPro" id="IPR001036">
    <property type="entry name" value="Acrflvin-R"/>
</dbReference>
<keyword evidence="5 9" id="KW-0997">Cell inner membrane</keyword>
<keyword evidence="6 9" id="KW-0812">Transmembrane</keyword>
<dbReference type="PANTHER" id="PTHR32063:SF76">
    <property type="entry name" value="EFFLUX PUMP MEMBRANE TRANSPORTER"/>
    <property type="match status" value="1"/>
</dbReference>
<feature type="transmembrane region" description="Helical" evidence="9">
    <location>
        <begin position="368"/>
        <end position="389"/>
    </location>
</feature>
<evidence type="ECO:0000256" key="3">
    <source>
        <dbReference type="ARBA" id="ARBA00022448"/>
    </source>
</evidence>
<evidence type="ECO:0000256" key="1">
    <source>
        <dbReference type="ARBA" id="ARBA00004429"/>
    </source>
</evidence>
<organism evidence="10 11">
    <name type="scientific">Kistimonas scapharcae</name>
    <dbReference type="NCBI Taxonomy" id="1036133"/>
    <lineage>
        <taxon>Bacteria</taxon>
        <taxon>Pseudomonadati</taxon>
        <taxon>Pseudomonadota</taxon>
        <taxon>Gammaproteobacteria</taxon>
        <taxon>Oceanospirillales</taxon>
        <taxon>Endozoicomonadaceae</taxon>
        <taxon>Kistimonas</taxon>
    </lineage>
</organism>
<evidence type="ECO:0000313" key="11">
    <source>
        <dbReference type="Proteomes" id="UP001500604"/>
    </source>
</evidence>
<feature type="transmembrane region" description="Helical" evidence="9">
    <location>
        <begin position="536"/>
        <end position="553"/>
    </location>
</feature>
<dbReference type="SUPFAM" id="SSF82866">
    <property type="entry name" value="Multidrug efflux transporter AcrB transmembrane domain"/>
    <property type="match status" value="2"/>
</dbReference>
<evidence type="ECO:0000256" key="5">
    <source>
        <dbReference type="ARBA" id="ARBA00022519"/>
    </source>
</evidence>
<dbReference type="EMBL" id="BAABFL010000476">
    <property type="protein sequence ID" value="GAA4652496.1"/>
    <property type="molecule type" value="Genomic_DNA"/>
</dbReference>
<gene>
    <name evidence="10" type="ORF">GCM10023116_47800</name>
</gene>
<dbReference type="RefSeq" id="WP_345199071.1">
    <property type="nucleotide sequence ID" value="NZ_BAABFL010000476.1"/>
</dbReference>
<name>A0ABP8V9D1_9GAMM</name>
<dbReference type="InterPro" id="IPR027463">
    <property type="entry name" value="AcrB_DN_DC_subdom"/>
</dbReference>
<dbReference type="Gene3D" id="1.20.1640.10">
    <property type="entry name" value="Multidrug efflux transporter AcrB transmembrane domain"/>
    <property type="match status" value="2"/>
</dbReference>
<sequence>MISQFFIHRPKFAFVISIVITLAGLISLYTLPVNMYPELAPPQVTVSAVYPGASASVVEESVIRPIEEQINGVEDMLYIESTASNNGSASITVTFKSGTDDDMAQVNVQNRVAIAESSLPEEVRRQGITTIKQSSNMLMGINLFAKGNKFDQIFLSNYATNYLTEPLARLDGVAKVEVMGEMTYSMRIWLDPDSMHSLDVTVADIQKALQEQNTIVAAGKLGQGPTLPDQQFEYTIQTRGRLVSPEEFGNVIIRAKTDGAIVRLRDVAKIQMGSKTYSASAKLNNNPTAFIVIYQLPDANATQVAKSVYAEIETLSKNFPQGLEYHIPYDTTKFINASIDEVVTTLYQAVGLVILVVFLFLQNWRATLIPSIAIPVSLIGTFAVMNALGYTINSITLFGLVLAIGVVVDDAIVVIENVERLITKEKMEPVAATIEAMREVTGPVIATTLVLLAVFVPVGFMPGITGELYKQFSVTISVAVLISSVNALTLSPALCVVLLKQGRMGHMAFLKPFELFITKLTGGYTGWVRWMLRRSTLMGILFLVLLGSTGFLAKTVPTGFVPEEDQGFIFVDVQLPDASSVNRTEDVMHRITELMLQQKGVTDFISVSGFSLLGGAGSNNALGIAVLEDWAERKSPDLQLNAILGRIQGTLWTLPDAQAMAFNLPPIPGLGSTGGFDFRLQDTMSRSPQELAQVLNGLIYEANQNPALSRVFSTYRANVPQYFLEVDRNKVKVQGIAMSDVFMTLQAQLGSLYINDFNKFGRIYQVIIQAQTEYRAEPQDLQHFYVRNKDGEMVPLSTFARLTPILGPTSLTHFNLYRSATVNGQASPGHSSGDAINAMKELGAKLPDGYTFSWAGQSLQEIQAGNLAPILFSLALIFVYLFLVAQYESWNIPFAVIASVPIAVFGAMAGLFVTGMVNDIYAQIGLVLLIGISAKTAILIVEFAMVQRQQGNSIFDAALNAAGLRFRAVMMTALSFILGVMPLVVASGAGAASRRSLGTTVMCGMLAATILGTLLTPVLYKIIQAMRERVKGELIEHNDPDYKSHTA</sequence>
<keyword evidence="11" id="KW-1185">Reference proteome</keyword>
<dbReference type="SUPFAM" id="SSF82714">
    <property type="entry name" value="Multidrug efflux transporter AcrB TolC docking domain, DN and DC subdomains"/>
    <property type="match status" value="2"/>
</dbReference>
<feature type="transmembrane region" description="Helical" evidence="9">
    <location>
        <begin position="997"/>
        <end position="1020"/>
    </location>
</feature>
<evidence type="ECO:0000256" key="7">
    <source>
        <dbReference type="ARBA" id="ARBA00022989"/>
    </source>
</evidence>
<evidence type="ECO:0000256" key="2">
    <source>
        <dbReference type="ARBA" id="ARBA00010942"/>
    </source>
</evidence>
<accession>A0ABP8V9D1</accession>